<organism evidence="1 2">
    <name type="scientific">Bimuria novae-zelandiae CBS 107.79</name>
    <dbReference type="NCBI Taxonomy" id="1447943"/>
    <lineage>
        <taxon>Eukaryota</taxon>
        <taxon>Fungi</taxon>
        <taxon>Dikarya</taxon>
        <taxon>Ascomycota</taxon>
        <taxon>Pezizomycotina</taxon>
        <taxon>Dothideomycetes</taxon>
        <taxon>Pleosporomycetidae</taxon>
        <taxon>Pleosporales</taxon>
        <taxon>Massarineae</taxon>
        <taxon>Didymosphaeriaceae</taxon>
        <taxon>Bimuria</taxon>
    </lineage>
</organism>
<reference evidence="1" key="1">
    <citation type="journal article" date="2020" name="Stud. Mycol.">
        <title>101 Dothideomycetes genomes: a test case for predicting lifestyles and emergence of pathogens.</title>
        <authorList>
            <person name="Haridas S."/>
            <person name="Albert R."/>
            <person name="Binder M."/>
            <person name="Bloem J."/>
            <person name="Labutti K."/>
            <person name="Salamov A."/>
            <person name="Andreopoulos B."/>
            <person name="Baker S."/>
            <person name="Barry K."/>
            <person name="Bills G."/>
            <person name="Bluhm B."/>
            <person name="Cannon C."/>
            <person name="Castanera R."/>
            <person name="Culley D."/>
            <person name="Daum C."/>
            <person name="Ezra D."/>
            <person name="Gonzalez J."/>
            <person name="Henrissat B."/>
            <person name="Kuo A."/>
            <person name="Liang C."/>
            <person name="Lipzen A."/>
            <person name="Lutzoni F."/>
            <person name="Magnuson J."/>
            <person name="Mondo S."/>
            <person name="Nolan M."/>
            <person name="Ohm R."/>
            <person name="Pangilinan J."/>
            <person name="Park H.-J."/>
            <person name="Ramirez L."/>
            <person name="Alfaro M."/>
            <person name="Sun H."/>
            <person name="Tritt A."/>
            <person name="Yoshinaga Y."/>
            <person name="Zwiers L.-H."/>
            <person name="Turgeon B."/>
            <person name="Goodwin S."/>
            <person name="Spatafora J."/>
            <person name="Crous P."/>
            <person name="Grigoriev I."/>
        </authorList>
    </citation>
    <scope>NUCLEOTIDE SEQUENCE</scope>
    <source>
        <strain evidence="1">CBS 107.79</strain>
    </source>
</reference>
<evidence type="ECO:0000313" key="2">
    <source>
        <dbReference type="Proteomes" id="UP000800036"/>
    </source>
</evidence>
<proteinExistence type="predicted"/>
<gene>
    <name evidence="1" type="ORF">BU23DRAFT_571610</name>
</gene>
<dbReference type="EMBL" id="ML976710">
    <property type="protein sequence ID" value="KAF1969402.1"/>
    <property type="molecule type" value="Genomic_DNA"/>
</dbReference>
<dbReference type="AlphaFoldDB" id="A0A6A5V004"/>
<sequence length="256" mass="28141">MYSPSLHSTRIGGAWVRMTACMTAGRVSASQIQLLPQSGLAPLFTLMPEMLARSRHEHPARQLSRLGRFLNKVVTQQTSGISSPPGADWSQHVQFHGRAHETSMAYYPPIGRIALVSGWGFGHTHGKVALRRFSSVSMKGQSGPSGTERVCSCDPFLARLIPSYESLEESLNPGMGFGVADEMTIRGPTLDREASCIALPHAALALQLSVPTTRISAIVTGIPSERERGFMGWLHRHRHQIRLQPGGPWRLDRRFA</sequence>
<protein>
    <submittedName>
        <fullName evidence="1">Uncharacterized protein</fullName>
    </submittedName>
</protein>
<dbReference type="Proteomes" id="UP000800036">
    <property type="component" value="Unassembled WGS sequence"/>
</dbReference>
<accession>A0A6A5V004</accession>
<keyword evidence="2" id="KW-1185">Reference proteome</keyword>
<name>A0A6A5V004_9PLEO</name>
<evidence type="ECO:0000313" key="1">
    <source>
        <dbReference type="EMBL" id="KAF1969402.1"/>
    </source>
</evidence>